<evidence type="ECO:0000313" key="5">
    <source>
        <dbReference type="EMBL" id="TXS91104.1"/>
    </source>
</evidence>
<sequence length="94" mass="10799">MSLVKLSAAEIEEMLASLPDWGIDQHKLYRHFVFSNFVDAWGFMSQVALLAETANHHPEWSNVYNRVEIHLTTHDCDGISERDFALARQINSLL</sequence>
<dbReference type="RefSeq" id="WP_148064759.1">
    <property type="nucleotide sequence ID" value="NZ_VRYZ01000005.1"/>
</dbReference>
<dbReference type="SUPFAM" id="SSF55248">
    <property type="entry name" value="PCD-like"/>
    <property type="match status" value="1"/>
</dbReference>
<comment type="similarity">
    <text evidence="2 4">Belongs to the pterin-4-alpha-carbinolamine dehydratase family.</text>
</comment>
<evidence type="ECO:0000256" key="1">
    <source>
        <dbReference type="ARBA" id="ARBA00001554"/>
    </source>
</evidence>
<evidence type="ECO:0000256" key="2">
    <source>
        <dbReference type="ARBA" id="ARBA00006472"/>
    </source>
</evidence>
<dbReference type="Pfam" id="PF01329">
    <property type="entry name" value="Pterin_4a"/>
    <property type="match status" value="1"/>
</dbReference>
<dbReference type="GO" id="GO:0008124">
    <property type="term" value="F:4-alpha-hydroxytetrahydrobiopterin dehydratase activity"/>
    <property type="evidence" value="ECO:0007669"/>
    <property type="project" value="UniProtKB-UniRule"/>
</dbReference>
<dbReference type="Proteomes" id="UP000321933">
    <property type="component" value="Unassembled WGS sequence"/>
</dbReference>
<dbReference type="PANTHER" id="PTHR12599:SF0">
    <property type="entry name" value="PTERIN-4-ALPHA-CARBINOLAMINE DEHYDRATASE"/>
    <property type="match status" value="1"/>
</dbReference>
<reference evidence="5 6" key="1">
    <citation type="submission" date="2019-08" db="EMBL/GenBank/DDBJ databases">
        <title>Parahaliea maris sp. nov., isolated from the surface seawater.</title>
        <authorList>
            <person name="Liu Y."/>
        </authorList>
    </citation>
    <scope>NUCLEOTIDE SEQUENCE [LARGE SCALE GENOMIC DNA]</scope>
    <source>
        <strain evidence="5 6">S2-26</strain>
    </source>
</reference>
<proteinExistence type="inferred from homology"/>
<protein>
    <recommendedName>
        <fullName evidence="4">Putative pterin-4-alpha-carbinolamine dehydratase</fullName>
        <shortName evidence="4">PHS</shortName>
        <ecNumber evidence="4">4.2.1.96</ecNumber>
    </recommendedName>
    <alternativeName>
        <fullName evidence="4">4-alpha-hydroxy-tetrahydropterin dehydratase</fullName>
    </alternativeName>
    <alternativeName>
        <fullName evidence="4">Pterin carbinolamine dehydratase</fullName>
        <shortName evidence="4">PCD</shortName>
    </alternativeName>
</protein>
<dbReference type="NCBIfam" id="NF002017">
    <property type="entry name" value="PRK00823.1-2"/>
    <property type="match status" value="1"/>
</dbReference>
<dbReference type="InterPro" id="IPR036428">
    <property type="entry name" value="PCD_sf"/>
</dbReference>
<evidence type="ECO:0000256" key="3">
    <source>
        <dbReference type="ARBA" id="ARBA00023239"/>
    </source>
</evidence>
<dbReference type="EC" id="4.2.1.96" evidence="4"/>
<comment type="catalytic activity">
    <reaction evidence="1 4">
        <text>(4aS,6R)-4a-hydroxy-L-erythro-5,6,7,8-tetrahydrobiopterin = (6R)-L-erythro-6,7-dihydrobiopterin + H2O</text>
        <dbReference type="Rhea" id="RHEA:11920"/>
        <dbReference type="ChEBI" id="CHEBI:15377"/>
        <dbReference type="ChEBI" id="CHEBI:15642"/>
        <dbReference type="ChEBI" id="CHEBI:43120"/>
        <dbReference type="EC" id="4.2.1.96"/>
    </reaction>
</comment>
<name>A0A5C8ZTI8_9GAMM</name>
<dbReference type="HAMAP" id="MF_00434">
    <property type="entry name" value="Pterin_4_alpha"/>
    <property type="match status" value="1"/>
</dbReference>
<dbReference type="CDD" id="cd00914">
    <property type="entry name" value="PCD_DCoH_subfamily_b"/>
    <property type="match status" value="1"/>
</dbReference>
<dbReference type="Gene3D" id="3.30.1360.20">
    <property type="entry name" value="Transcriptional coactivator/pterin dehydratase"/>
    <property type="match status" value="1"/>
</dbReference>
<keyword evidence="6" id="KW-1185">Reference proteome</keyword>
<dbReference type="AlphaFoldDB" id="A0A5C8ZTI8"/>
<dbReference type="InterPro" id="IPR001533">
    <property type="entry name" value="Pterin_deHydtase"/>
</dbReference>
<dbReference type="GO" id="GO:0006729">
    <property type="term" value="P:tetrahydrobiopterin biosynthetic process"/>
    <property type="evidence" value="ECO:0007669"/>
    <property type="project" value="InterPro"/>
</dbReference>
<accession>A0A5C8ZTI8</accession>
<dbReference type="OrthoDB" id="5294615at2"/>
<evidence type="ECO:0000256" key="4">
    <source>
        <dbReference type="HAMAP-Rule" id="MF_00434"/>
    </source>
</evidence>
<comment type="caution">
    <text evidence="5">The sequence shown here is derived from an EMBL/GenBank/DDBJ whole genome shotgun (WGS) entry which is preliminary data.</text>
</comment>
<dbReference type="PANTHER" id="PTHR12599">
    <property type="entry name" value="PTERIN-4-ALPHA-CARBINOLAMINE DEHYDRATASE"/>
    <property type="match status" value="1"/>
</dbReference>
<dbReference type="NCBIfam" id="NF002018">
    <property type="entry name" value="PRK00823.1-3"/>
    <property type="match status" value="1"/>
</dbReference>
<gene>
    <name evidence="5" type="ORF">FVW59_12930</name>
</gene>
<dbReference type="EMBL" id="VRYZ01000005">
    <property type="protein sequence ID" value="TXS91104.1"/>
    <property type="molecule type" value="Genomic_DNA"/>
</dbReference>
<keyword evidence="3 4" id="KW-0456">Lyase</keyword>
<evidence type="ECO:0000313" key="6">
    <source>
        <dbReference type="Proteomes" id="UP000321933"/>
    </source>
</evidence>
<organism evidence="5 6">
    <name type="scientific">Parahaliea aestuarii</name>
    <dbReference type="NCBI Taxonomy" id="1852021"/>
    <lineage>
        <taxon>Bacteria</taxon>
        <taxon>Pseudomonadati</taxon>
        <taxon>Pseudomonadota</taxon>
        <taxon>Gammaproteobacteria</taxon>
        <taxon>Cellvibrionales</taxon>
        <taxon>Halieaceae</taxon>
        <taxon>Parahaliea</taxon>
    </lineage>
</organism>